<keyword evidence="1" id="KW-0812">Transmembrane</keyword>
<reference evidence="2 3" key="1">
    <citation type="submission" date="2019-05" db="EMBL/GenBank/DDBJ databases">
        <authorList>
            <person name="Farhan Ul Haque M."/>
        </authorList>
    </citation>
    <scope>NUCLEOTIDE SEQUENCE [LARGE SCALE GENOMIC DNA]</scope>
    <source>
        <strain evidence="2">2</strain>
    </source>
</reference>
<protein>
    <submittedName>
        <fullName evidence="2">Uncharacterized protein</fullName>
    </submittedName>
</protein>
<dbReference type="AlphaFoldDB" id="A0A8B6M5S4"/>
<evidence type="ECO:0000313" key="2">
    <source>
        <dbReference type="EMBL" id="VTZ50178.1"/>
    </source>
</evidence>
<dbReference type="Proteomes" id="UP000485880">
    <property type="component" value="Unassembled WGS sequence"/>
</dbReference>
<gene>
    <name evidence="2" type="ORF">MPC4_200062</name>
</gene>
<comment type="caution">
    <text evidence="2">The sequence shown here is derived from an EMBL/GenBank/DDBJ whole genome shotgun (WGS) entry which is preliminary data.</text>
</comment>
<proteinExistence type="predicted"/>
<feature type="transmembrane region" description="Helical" evidence="1">
    <location>
        <begin position="191"/>
        <end position="209"/>
    </location>
</feature>
<accession>A0A8B6M5S4</accession>
<dbReference type="EMBL" id="CABFMQ020000077">
    <property type="protein sequence ID" value="VTZ50178.1"/>
    <property type="molecule type" value="Genomic_DNA"/>
</dbReference>
<keyword evidence="3" id="KW-1185">Reference proteome</keyword>
<evidence type="ECO:0000256" key="1">
    <source>
        <dbReference type="SAM" id="Phobius"/>
    </source>
</evidence>
<keyword evidence="1" id="KW-0472">Membrane</keyword>
<name>A0A8B6M5S4_METTU</name>
<sequence length="269" mass="30191">MQSSIPNSLKKKIAASIISEQFGLKSVDNVSRKYLKGVNYPESDNERLDRRVRSFVAKKMSAFNSQIYVLSKRTDQGLNRTMSQWTLGRASFSMELLAYCGQRGALFEALAIARMMLEQVAWAHSVCHSNDEGAVHRVSASASISFLKGSSKNTGKLYGWLSQHVHWAFDGHKKSVITTTNDALGHLYASAYFKAVVFCVMIILVDIYFQCSWKLYAELEDLKAEKGAQTTTPAQVKSEAIQLLNEIVACEPQDEELRYLCSILDDQPR</sequence>
<organism evidence="2 3">
    <name type="scientific">Methylocella tundrae</name>
    <dbReference type="NCBI Taxonomy" id="227605"/>
    <lineage>
        <taxon>Bacteria</taxon>
        <taxon>Pseudomonadati</taxon>
        <taxon>Pseudomonadota</taxon>
        <taxon>Alphaproteobacteria</taxon>
        <taxon>Hyphomicrobiales</taxon>
        <taxon>Beijerinckiaceae</taxon>
        <taxon>Methylocella</taxon>
    </lineage>
</organism>
<keyword evidence="1" id="KW-1133">Transmembrane helix</keyword>
<evidence type="ECO:0000313" key="3">
    <source>
        <dbReference type="Proteomes" id="UP000485880"/>
    </source>
</evidence>